<protein>
    <submittedName>
        <fullName evidence="2">Uncharacterized protein</fullName>
    </submittedName>
</protein>
<name>I0IC57_PHYMF</name>
<evidence type="ECO:0000256" key="1">
    <source>
        <dbReference type="SAM" id="MobiDB-lite"/>
    </source>
</evidence>
<keyword evidence="3" id="KW-1185">Reference proteome</keyword>
<gene>
    <name evidence="2" type="ordered locus">PSMK_06860</name>
</gene>
<proteinExistence type="predicted"/>
<evidence type="ECO:0000313" key="3">
    <source>
        <dbReference type="Proteomes" id="UP000007881"/>
    </source>
</evidence>
<dbReference type="AlphaFoldDB" id="I0IC57"/>
<accession>I0IC57</accession>
<dbReference type="KEGG" id="phm:PSMK_06860"/>
<feature type="compositionally biased region" description="Basic and acidic residues" evidence="1">
    <location>
        <begin position="25"/>
        <end position="40"/>
    </location>
</feature>
<dbReference type="Proteomes" id="UP000007881">
    <property type="component" value="Chromosome"/>
</dbReference>
<reference evidence="2 3" key="1">
    <citation type="submission" date="2012-02" db="EMBL/GenBank/DDBJ databases">
        <title>Complete genome sequence of Phycisphaera mikurensis NBRC 102666.</title>
        <authorList>
            <person name="Ankai A."/>
            <person name="Hosoyama A."/>
            <person name="Terui Y."/>
            <person name="Sekine M."/>
            <person name="Fukai R."/>
            <person name="Kato Y."/>
            <person name="Nakamura S."/>
            <person name="Yamada-Narita S."/>
            <person name="Kawakoshi A."/>
            <person name="Fukunaga Y."/>
            <person name="Yamazaki S."/>
            <person name="Fujita N."/>
        </authorList>
    </citation>
    <scope>NUCLEOTIDE SEQUENCE [LARGE SCALE GENOMIC DNA]</scope>
    <source>
        <strain evidence="3">NBRC 102666 / KCTC 22515 / FYK2301M01</strain>
    </source>
</reference>
<dbReference type="STRING" id="1142394.PSMK_06860"/>
<sequence length="40" mass="4524">MKRAGRERSRWGRRSRVGKTGSTLRETRHACPLEARAGDA</sequence>
<dbReference type="HOGENOM" id="CLU_3294029_0_0_0"/>
<dbReference type="EMBL" id="AP012338">
    <property type="protein sequence ID" value="BAM02845.1"/>
    <property type="molecule type" value="Genomic_DNA"/>
</dbReference>
<feature type="region of interest" description="Disordered" evidence="1">
    <location>
        <begin position="1"/>
        <end position="40"/>
    </location>
</feature>
<organism evidence="2 3">
    <name type="scientific">Phycisphaera mikurensis (strain NBRC 102666 / KCTC 22515 / FYK2301M01)</name>
    <dbReference type="NCBI Taxonomy" id="1142394"/>
    <lineage>
        <taxon>Bacteria</taxon>
        <taxon>Pseudomonadati</taxon>
        <taxon>Planctomycetota</taxon>
        <taxon>Phycisphaerae</taxon>
        <taxon>Phycisphaerales</taxon>
        <taxon>Phycisphaeraceae</taxon>
        <taxon>Phycisphaera</taxon>
    </lineage>
</organism>
<feature type="compositionally biased region" description="Basic and acidic residues" evidence="1">
    <location>
        <begin position="1"/>
        <end position="10"/>
    </location>
</feature>
<evidence type="ECO:0000313" key="2">
    <source>
        <dbReference type="EMBL" id="BAM02845.1"/>
    </source>
</evidence>